<dbReference type="Pfam" id="PF07967">
    <property type="entry name" value="zf-C3HC"/>
    <property type="match status" value="1"/>
</dbReference>
<dbReference type="GO" id="GO:0008270">
    <property type="term" value="F:zinc ion binding"/>
    <property type="evidence" value="ECO:0007669"/>
    <property type="project" value="InterPro"/>
</dbReference>
<feature type="region of interest" description="Disordered" evidence="3">
    <location>
        <begin position="422"/>
        <end position="472"/>
    </location>
</feature>
<dbReference type="EMBL" id="CAUYUE010000002">
    <property type="protein sequence ID" value="CAK0747398.1"/>
    <property type="molecule type" value="Genomic_DNA"/>
</dbReference>
<feature type="region of interest" description="Disordered" evidence="3">
    <location>
        <begin position="205"/>
        <end position="233"/>
    </location>
</feature>
<gene>
    <name evidence="5" type="ORF">CVIRNUC_001762</name>
</gene>
<keyword evidence="2" id="KW-0539">Nucleus</keyword>
<evidence type="ECO:0000259" key="4">
    <source>
        <dbReference type="Pfam" id="PF07967"/>
    </source>
</evidence>
<dbReference type="InterPro" id="IPR012935">
    <property type="entry name" value="NuBaID_N"/>
</dbReference>
<evidence type="ECO:0000313" key="6">
    <source>
        <dbReference type="Proteomes" id="UP001314263"/>
    </source>
</evidence>
<dbReference type="AlphaFoldDB" id="A0AAV1HUY1"/>
<dbReference type="PANTHER" id="PTHR15835:SF6">
    <property type="entry name" value="ZINC FINGER C3HC-TYPE PROTEIN 1"/>
    <property type="match status" value="1"/>
</dbReference>
<evidence type="ECO:0000313" key="5">
    <source>
        <dbReference type="EMBL" id="CAK0747398.1"/>
    </source>
</evidence>
<comment type="caution">
    <text evidence="5">The sequence shown here is derived from an EMBL/GenBank/DDBJ whole genome shotgun (WGS) entry which is preliminary data.</text>
</comment>
<accession>A0AAV1HUY1</accession>
<evidence type="ECO:0000256" key="1">
    <source>
        <dbReference type="ARBA" id="ARBA00004123"/>
    </source>
</evidence>
<feature type="region of interest" description="Disordered" evidence="3">
    <location>
        <begin position="518"/>
        <end position="602"/>
    </location>
</feature>
<reference evidence="5 6" key="1">
    <citation type="submission" date="2023-10" db="EMBL/GenBank/DDBJ databases">
        <authorList>
            <person name="Maclean D."/>
            <person name="Macfadyen A."/>
        </authorList>
    </citation>
    <scope>NUCLEOTIDE SEQUENCE [LARGE SCALE GENOMIC DNA]</scope>
</reference>
<protein>
    <recommendedName>
        <fullName evidence="4">C3HC-type domain-containing protein</fullName>
    </recommendedName>
</protein>
<dbReference type="GO" id="GO:0005634">
    <property type="term" value="C:nucleus"/>
    <property type="evidence" value="ECO:0007669"/>
    <property type="project" value="UniProtKB-SubCell"/>
</dbReference>
<feature type="compositionally biased region" description="Polar residues" evidence="3">
    <location>
        <begin position="549"/>
        <end position="575"/>
    </location>
</feature>
<dbReference type="Proteomes" id="UP001314263">
    <property type="component" value="Unassembled WGS sequence"/>
</dbReference>
<feature type="domain" description="C3HC-type" evidence="4">
    <location>
        <begin position="44"/>
        <end position="161"/>
    </location>
</feature>
<evidence type="ECO:0000256" key="3">
    <source>
        <dbReference type="SAM" id="MobiDB-lite"/>
    </source>
</evidence>
<name>A0AAV1HUY1_9CHLO</name>
<proteinExistence type="predicted"/>
<feature type="compositionally biased region" description="Polar residues" evidence="3">
    <location>
        <begin position="212"/>
        <end position="233"/>
    </location>
</feature>
<dbReference type="PANTHER" id="PTHR15835">
    <property type="entry name" value="NUCLEAR-INTERACTING PARTNER OF ALK"/>
    <property type="match status" value="1"/>
</dbReference>
<comment type="subcellular location">
    <subcellularLocation>
        <location evidence="1">Nucleus</location>
    </subcellularLocation>
</comment>
<organism evidence="5 6">
    <name type="scientific">Coccomyxa viridis</name>
    <dbReference type="NCBI Taxonomy" id="1274662"/>
    <lineage>
        <taxon>Eukaryota</taxon>
        <taxon>Viridiplantae</taxon>
        <taxon>Chlorophyta</taxon>
        <taxon>core chlorophytes</taxon>
        <taxon>Trebouxiophyceae</taxon>
        <taxon>Trebouxiophyceae incertae sedis</taxon>
        <taxon>Coccomyxaceae</taxon>
        <taxon>Coccomyxa</taxon>
    </lineage>
</organism>
<evidence type="ECO:0000256" key="2">
    <source>
        <dbReference type="ARBA" id="ARBA00023242"/>
    </source>
</evidence>
<sequence length="678" mass="70933">MDSARERVRKALDALVYLPVEDVNIQCASTATAKAGERPACRVWDRGDLLRRLQSYKANTWFCKPSGAGPLDCARRGWVNTALDVLTCEFCAAKLHLPLPPSLSAEDVAQIGEGFVGRLASSHDSACPWRTVACNPGLEAFPPLERRTVCDLFLQRQRSISRLDVLPPVSHSACLALEASRRTRLQQLLLLGPQQLQKRPLEDVTLEHSRDTIPNLSSGHTASTSNGSGLNGQASCAEQSSKGIACQGTDEHERRQRLLALTGWSAEVLKPDQAAIAASSGIRATAAALRCTMCNARVGLWNFVPEMATASAAKPAAGQCYASMARPVSLASVDLTRTIAGGDLMRPDSLPASPGPFGSLSGAAPVFGAPSRALSGSHGEASQGTQIQASLVAAPEPEPGPKDPFGSAAAMAPAFAGVAAARPAKPAGAPQTPHGGSSSSTRAPNSTPALRAPATSSADKGNPMPFGSPAGASVSVFGIEALKAQIKRPREGLIPDQVKLDDAANKRLRVEDSAAAIAELPAKASMVSSVERLGTQSSAASRPEPAGQEQANGASTPAGQSFTFSTPNGTQSSTPRAKPPLQRTRPNSSRRDSFSPLKSGAFEPFNPLHSHRAFCPWVSPGGRAARPKSSAGQVEGRVGWRWCLDSLIPAPGPEEEAGSGQPADQRTKLLALLRSFGR</sequence>
<keyword evidence="6" id="KW-1185">Reference proteome</keyword>
<feature type="compositionally biased region" description="Polar residues" evidence="3">
    <location>
        <begin position="434"/>
        <end position="459"/>
    </location>
</feature>